<dbReference type="Proteomes" id="UP000886595">
    <property type="component" value="Unassembled WGS sequence"/>
</dbReference>
<proteinExistence type="predicted"/>
<protein>
    <submittedName>
        <fullName evidence="1">Uncharacterized protein</fullName>
    </submittedName>
</protein>
<reference evidence="1 2" key="1">
    <citation type="submission" date="2020-02" db="EMBL/GenBank/DDBJ databases">
        <authorList>
            <person name="Ma Q."/>
            <person name="Huang Y."/>
            <person name="Song X."/>
            <person name="Pei D."/>
        </authorList>
    </citation>
    <scope>NUCLEOTIDE SEQUENCE [LARGE SCALE GENOMIC DNA]</scope>
    <source>
        <strain evidence="1">Sxm20200214</strain>
        <tissue evidence="1">Leaf</tissue>
    </source>
</reference>
<name>A0A8X7V552_BRACI</name>
<evidence type="ECO:0000313" key="2">
    <source>
        <dbReference type="Proteomes" id="UP000886595"/>
    </source>
</evidence>
<sequence>MKKDKRSFQEVQLLLKLMYQAPVTAGYDQSLWSRIGKDGESDDPTLRSLLEYSGDCRSEMVVQVKNKQNAEVTFLAFDSHVNVSAVSAKYNLLLFVRLLVMKYYCSY</sequence>
<keyword evidence="2" id="KW-1185">Reference proteome</keyword>
<comment type="caution">
    <text evidence="1">The sequence shown here is derived from an EMBL/GenBank/DDBJ whole genome shotgun (WGS) entry which is preliminary data.</text>
</comment>
<organism evidence="1 2">
    <name type="scientific">Brassica carinata</name>
    <name type="common">Ethiopian mustard</name>
    <name type="synonym">Abyssinian cabbage</name>
    <dbReference type="NCBI Taxonomy" id="52824"/>
    <lineage>
        <taxon>Eukaryota</taxon>
        <taxon>Viridiplantae</taxon>
        <taxon>Streptophyta</taxon>
        <taxon>Embryophyta</taxon>
        <taxon>Tracheophyta</taxon>
        <taxon>Spermatophyta</taxon>
        <taxon>Magnoliopsida</taxon>
        <taxon>eudicotyledons</taxon>
        <taxon>Gunneridae</taxon>
        <taxon>Pentapetalae</taxon>
        <taxon>rosids</taxon>
        <taxon>malvids</taxon>
        <taxon>Brassicales</taxon>
        <taxon>Brassicaceae</taxon>
        <taxon>Brassiceae</taxon>
        <taxon>Brassica</taxon>
    </lineage>
</organism>
<dbReference type="EMBL" id="JAAMPC010000007">
    <property type="protein sequence ID" value="KAG2302552.1"/>
    <property type="molecule type" value="Genomic_DNA"/>
</dbReference>
<accession>A0A8X7V552</accession>
<evidence type="ECO:0000313" key="1">
    <source>
        <dbReference type="EMBL" id="KAG2302552.1"/>
    </source>
</evidence>
<gene>
    <name evidence="1" type="ORF">Bca52824_031203</name>
</gene>
<dbReference type="AlphaFoldDB" id="A0A8X7V552"/>